<feature type="region of interest" description="Disordered" evidence="1">
    <location>
        <begin position="357"/>
        <end position="385"/>
    </location>
</feature>
<evidence type="ECO:0000256" key="1">
    <source>
        <dbReference type="SAM" id="MobiDB-lite"/>
    </source>
</evidence>
<sequence length="385" mass="43954">MPSRLPSSFTSSVSQCIPAARLQCTSHASHQWHARSFSRSCRNEQTQLRRQMYDWLNGPGAKLRHPLPGSTNYLGAYDKFGNLLRDPGDEPPKPRERSEEEPSDGGLEERIEGLKAKEDEEARADRTLPPESKQDLSPFPLNKHFHSQPVLSEELREKIYEDVAHTTLPKSAALSVASTNYKVTMERVAAVVRLKTMEKQWEAEGKPMAKPYAKAVLQMLPTTRLAPQITRQPDHEPIADIRVHPATRQQLFVPVSESRRFTRTDAARAFAPDLLPAEKRIPHPDLVEVERDGLDGLGYEERIDRQKARNERHALDKTRAERKALERASRTSRIQGRRWDFRFHDFSVEQVGRDGRHPAGVGWRYGAPHEDRKRGQVKIPKKVDA</sequence>
<feature type="compositionally biased region" description="Basic and acidic residues" evidence="1">
    <location>
        <begin position="86"/>
        <end position="100"/>
    </location>
</feature>
<feature type="compositionally biased region" description="Basic residues" evidence="1">
    <location>
        <begin position="375"/>
        <end position="385"/>
    </location>
</feature>
<dbReference type="OrthoDB" id="10052321at2759"/>
<reference evidence="2 3" key="1">
    <citation type="submission" date="2017-01" db="EMBL/GenBank/DDBJ databases">
        <title>Draft genome sequence of Diplodia seriata F98.1, a fungal species involved in grapevine trunk diseases.</title>
        <authorList>
            <person name="Robert-Siegwald G."/>
            <person name="Vallet J."/>
            <person name="Abou-Mansour E."/>
            <person name="Xu J."/>
            <person name="Rey P."/>
            <person name="Bertsch C."/>
            <person name="Rego C."/>
            <person name="Larignon P."/>
            <person name="Fontaine F."/>
            <person name="Lebrun M.-H."/>
        </authorList>
    </citation>
    <scope>NUCLEOTIDE SEQUENCE [LARGE SCALE GENOMIC DNA]</scope>
    <source>
        <strain evidence="2 3">F98.1</strain>
    </source>
</reference>
<accession>A0A1S8B8N0</accession>
<proteinExistence type="predicted"/>
<gene>
    <name evidence="2" type="ORF">BK809_0001293</name>
</gene>
<dbReference type="Pfam" id="PF12298">
    <property type="entry name" value="Bot1p"/>
    <property type="match status" value="1"/>
</dbReference>
<keyword evidence="2" id="KW-0689">Ribosomal protein</keyword>
<feature type="compositionally biased region" description="Basic and acidic residues" evidence="1">
    <location>
        <begin position="107"/>
        <end position="134"/>
    </location>
</feature>
<dbReference type="AlphaFoldDB" id="A0A1S8B8N0"/>
<comment type="caution">
    <text evidence="2">The sequence shown here is derived from an EMBL/GenBank/DDBJ whole genome shotgun (WGS) entry which is preliminary data.</text>
</comment>
<protein>
    <submittedName>
        <fullName evidence="2">37S ribosomal protein S35, mitochondrial</fullName>
    </submittedName>
</protein>
<feature type="region of interest" description="Disordered" evidence="1">
    <location>
        <begin position="79"/>
        <end position="141"/>
    </location>
</feature>
<dbReference type="GO" id="GO:0003735">
    <property type="term" value="F:structural constituent of ribosome"/>
    <property type="evidence" value="ECO:0007669"/>
    <property type="project" value="TreeGrafter"/>
</dbReference>
<dbReference type="PANTHER" id="PTHR28158">
    <property type="entry name" value="37S RIBOSOMAL PROTEIN S35, MITOCHONDRIAL"/>
    <property type="match status" value="1"/>
</dbReference>
<dbReference type="InterPro" id="IPR021036">
    <property type="entry name" value="Ribosomal_mS45"/>
</dbReference>
<dbReference type="EMBL" id="MSZU01000106">
    <property type="protein sequence ID" value="OMP83910.1"/>
    <property type="molecule type" value="Genomic_DNA"/>
</dbReference>
<keyword evidence="2" id="KW-0687">Ribonucleoprotein</keyword>
<dbReference type="GO" id="GO:0005763">
    <property type="term" value="C:mitochondrial small ribosomal subunit"/>
    <property type="evidence" value="ECO:0007669"/>
    <property type="project" value="TreeGrafter"/>
</dbReference>
<organism evidence="2 3">
    <name type="scientific">Diplodia seriata</name>
    <dbReference type="NCBI Taxonomy" id="420778"/>
    <lineage>
        <taxon>Eukaryota</taxon>
        <taxon>Fungi</taxon>
        <taxon>Dikarya</taxon>
        <taxon>Ascomycota</taxon>
        <taxon>Pezizomycotina</taxon>
        <taxon>Dothideomycetes</taxon>
        <taxon>Dothideomycetes incertae sedis</taxon>
        <taxon>Botryosphaeriales</taxon>
        <taxon>Botryosphaeriaceae</taxon>
        <taxon>Diplodia</taxon>
    </lineage>
</organism>
<name>A0A1S8B8N0_9PEZI</name>
<dbReference type="GO" id="GO:0032543">
    <property type="term" value="P:mitochondrial translation"/>
    <property type="evidence" value="ECO:0007669"/>
    <property type="project" value="TreeGrafter"/>
</dbReference>
<evidence type="ECO:0000313" key="2">
    <source>
        <dbReference type="EMBL" id="OMP83910.1"/>
    </source>
</evidence>
<evidence type="ECO:0000313" key="3">
    <source>
        <dbReference type="Proteomes" id="UP000190776"/>
    </source>
</evidence>
<dbReference type="Proteomes" id="UP000190776">
    <property type="component" value="Unassembled WGS sequence"/>
</dbReference>
<dbReference type="STRING" id="420778.A0A1S8B8N0"/>
<dbReference type="PANTHER" id="PTHR28158:SF1">
    <property type="entry name" value="SMALL RIBOSOMAL SUBUNIT PROTEIN MS45"/>
    <property type="match status" value="1"/>
</dbReference>